<dbReference type="Pfam" id="PF13187">
    <property type="entry name" value="Fer4_9"/>
    <property type="match status" value="1"/>
</dbReference>
<keyword evidence="4" id="KW-0411">Iron-sulfur</keyword>
<feature type="domain" description="4Fe-4S ferredoxin-type" evidence="6">
    <location>
        <begin position="493"/>
        <end position="522"/>
    </location>
</feature>
<evidence type="ECO:0000256" key="4">
    <source>
        <dbReference type="ARBA" id="ARBA00023014"/>
    </source>
</evidence>
<evidence type="ECO:0000256" key="5">
    <source>
        <dbReference type="SAM" id="MobiDB-lite"/>
    </source>
</evidence>
<dbReference type="AlphaFoldDB" id="A0A8J3GWR3"/>
<dbReference type="Pfam" id="PF12838">
    <property type="entry name" value="Fer4_7"/>
    <property type="match status" value="1"/>
</dbReference>
<dbReference type="RefSeq" id="WP_189679394.1">
    <property type="nucleotide sequence ID" value="NZ_BNCJ01000002.1"/>
</dbReference>
<keyword evidence="1" id="KW-0004">4Fe-4S</keyword>
<reference evidence="7" key="1">
    <citation type="journal article" date="2014" name="Int. J. Syst. Evol. Microbiol.">
        <title>Complete genome sequence of Corynebacterium casei LMG S-19264T (=DSM 44701T), isolated from a smear-ripened cheese.</title>
        <authorList>
            <consortium name="US DOE Joint Genome Institute (JGI-PGF)"/>
            <person name="Walter F."/>
            <person name="Albersmeier A."/>
            <person name="Kalinowski J."/>
            <person name="Ruckert C."/>
        </authorList>
    </citation>
    <scope>NUCLEOTIDE SEQUENCE</scope>
    <source>
        <strain evidence="7">KCTC 42650</strain>
    </source>
</reference>
<dbReference type="EMBL" id="BNCJ01000002">
    <property type="protein sequence ID" value="GHF43987.1"/>
    <property type="molecule type" value="Genomic_DNA"/>
</dbReference>
<keyword evidence="2" id="KW-0479">Metal-binding</keyword>
<name>A0A8J3GWR3_9RHOB</name>
<reference evidence="7" key="2">
    <citation type="submission" date="2020-09" db="EMBL/GenBank/DDBJ databases">
        <authorList>
            <person name="Sun Q."/>
            <person name="Kim S."/>
        </authorList>
    </citation>
    <scope>NUCLEOTIDE SEQUENCE</scope>
    <source>
        <strain evidence="7">KCTC 42650</strain>
    </source>
</reference>
<dbReference type="PANTHER" id="PTHR43687:SF4">
    <property type="entry name" value="BLR5484 PROTEIN"/>
    <property type="match status" value="1"/>
</dbReference>
<organism evidence="7 8">
    <name type="scientific">Seohaeicola zhoushanensis</name>
    <dbReference type="NCBI Taxonomy" id="1569283"/>
    <lineage>
        <taxon>Bacteria</taxon>
        <taxon>Pseudomonadati</taxon>
        <taxon>Pseudomonadota</taxon>
        <taxon>Alphaproteobacteria</taxon>
        <taxon>Rhodobacterales</taxon>
        <taxon>Roseobacteraceae</taxon>
        <taxon>Seohaeicola</taxon>
    </lineage>
</organism>
<evidence type="ECO:0000256" key="3">
    <source>
        <dbReference type="ARBA" id="ARBA00023004"/>
    </source>
</evidence>
<protein>
    <submittedName>
        <fullName evidence="7">4Fe-4S ferredoxin</fullName>
    </submittedName>
</protein>
<dbReference type="PANTHER" id="PTHR43687">
    <property type="entry name" value="ADENYLYLSULFATE REDUCTASE, BETA SUBUNIT"/>
    <property type="match status" value="1"/>
</dbReference>
<feature type="domain" description="4Fe-4S ferredoxin-type" evidence="6">
    <location>
        <begin position="295"/>
        <end position="324"/>
    </location>
</feature>
<evidence type="ECO:0000259" key="6">
    <source>
        <dbReference type="PROSITE" id="PS51379"/>
    </source>
</evidence>
<dbReference type="PROSITE" id="PS00198">
    <property type="entry name" value="4FE4S_FER_1"/>
    <property type="match status" value="2"/>
</dbReference>
<evidence type="ECO:0000256" key="2">
    <source>
        <dbReference type="ARBA" id="ARBA00022723"/>
    </source>
</evidence>
<dbReference type="GO" id="GO:0051539">
    <property type="term" value="F:4 iron, 4 sulfur cluster binding"/>
    <property type="evidence" value="ECO:0007669"/>
    <property type="project" value="UniProtKB-KW"/>
</dbReference>
<sequence length="650" mass="67949">MTRRLILCDCGGSQAVDPERIAAAAGVACSKVHGALCTREVERAAEAMAGGDVVIACQQERALFTALAEQVGAEVPGFVDLRDRAGWADGSDATPKMAALAAEALLPAQLVRAVDVVSEGVCLIAGPGAATLPLAEQLAGVLAVTVLLTDGAEVPARRDFDVVAGRLKRVTGALGGFEVTIDALRQVVPVGRGAFELSEPRDGGVSTCDILIDVTGGMAFVPAPDKREGYLRADPKDALALARLAFEAAQMVGTFEKPLYVRLEETLCAHSRAEQVGCTRCLDACPTGAITPAGEHVAIDPMICAGCGACAALCPSTAITAEDPALAGLVKRMQVLAKTFVAAGGQAPRLLVHTAHGAEMIRLAARFGRGLPADVIPLELRVVSGFGHAEMLAALALGFASVTVLLSPETERDALDRELALASAIAGPGKVALLDVVDPDQMSDALYGAEAAEALAAPVLVLGNRRQAARMAAKALNPAPEAPIALPEGAPYGAVLVNTDACTLCLSCVSLCPSGALMDNPDMPQLRFQEDACLQCGICRTICPEKAITLEPRLDLSDAALRQQVLHEEEPFACVECGALFGVKSTVERIMEKLAGKHAMFATSSAARMIQMCDNCRIQAQYHSENNPFKGPDRPAPRTTDDYLSKRRDH</sequence>
<dbReference type="PROSITE" id="PS51379">
    <property type="entry name" value="4FE4S_FER_2"/>
    <property type="match status" value="3"/>
</dbReference>
<feature type="region of interest" description="Disordered" evidence="5">
    <location>
        <begin position="624"/>
        <end position="650"/>
    </location>
</feature>
<evidence type="ECO:0000313" key="7">
    <source>
        <dbReference type="EMBL" id="GHF43987.1"/>
    </source>
</evidence>
<evidence type="ECO:0000313" key="8">
    <source>
        <dbReference type="Proteomes" id="UP000626220"/>
    </source>
</evidence>
<comment type="caution">
    <text evidence="7">The sequence shown here is derived from an EMBL/GenBank/DDBJ whole genome shotgun (WGS) entry which is preliminary data.</text>
</comment>
<gene>
    <name evidence="7" type="ORF">GCM10017056_14890</name>
</gene>
<keyword evidence="3" id="KW-0408">Iron</keyword>
<feature type="compositionally biased region" description="Basic and acidic residues" evidence="5">
    <location>
        <begin position="631"/>
        <end position="650"/>
    </location>
</feature>
<proteinExistence type="predicted"/>
<dbReference type="Gene3D" id="3.30.70.20">
    <property type="match status" value="2"/>
</dbReference>
<keyword evidence="8" id="KW-1185">Reference proteome</keyword>
<dbReference type="InterPro" id="IPR050572">
    <property type="entry name" value="Fe-S_Ferredoxin"/>
</dbReference>
<feature type="domain" description="4Fe-4S ferredoxin-type" evidence="6">
    <location>
        <begin position="524"/>
        <end position="553"/>
    </location>
</feature>
<dbReference type="InterPro" id="IPR017896">
    <property type="entry name" value="4Fe4S_Fe-S-bd"/>
</dbReference>
<dbReference type="Proteomes" id="UP000626220">
    <property type="component" value="Unassembled WGS sequence"/>
</dbReference>
<evidence type="ECO:0000256" key="1">
    <source>
        <dbReference type="ARBA" id="ARBA00022485"/>
    </source>
</evidence>
<accession>A0A8J3GWR3</accession>
<dbReference type="SUPFAM" id="SSF54862">
    <property type="entry name" value="4Fe-4S ferredoxins"/>
    <property type="match status" value="1"/>
</dbReference>
<dbReference type="InterPro" id="IPR017900">
    <property type="entry name" value="4Fe4S_Fe_S_CS"/>
</dbReference>
<dbReference type="GO" id="GO:0046872">
    <property type="term" value="F:metal ion binding"/>
    <property type="evidence" value="ECO:0007669"/>
    <property type="project" value="UniProtKB-KW"/>
</dbReference>